<dbReference type="RefSeq" id="WP_005606664.1">
    <property type="nucleotide sequence ID" value="NZ_CP102283.1"/>
</dbReference>
<evidence type="ECO:0000256" key="3">
    <source>
        <dbReference type="ARBA" id="ARBA00022475"/>
    </source>
</evidence>
<evidence type="ECO:0000259" key="8">
    <source>
        <dbReference type="PROSITE" id="PS50928"/>
    </source>
</evidence>
<name>C8NFP9_9LACT</name>
<keyword evidence="3" id="KW-1003">Cell membrane</keyword>
<dbReference type="Gene3D" id="1.10.3720.10">
    <property type="entry name" value="MetI-like"/>
    <property type="match status" value="1"/>
</dbReference>
<comment type="similarity">
    <text evidence="7">Belongs to the binding-protein-dependent transport system permease family.</text>
</comment>
<dbReference type="GO" id="GO:0005886">
    <property type="term" value="C:plasma membrane"/>
    <property type="evidence" value="ECO:0007669"/>
    <property type="project" value="UniProtKB-SubCell"/>
</dbReference>
<organism evidence="9 10">
    <name type="scientific">Granulicatella adiacens ATCC 49175</name>
    <dbReference type="NCBI Taxonomy" id="638301"/>
    <lineage>
        <taxon>Bacteria</taxon>
        <taxon>Bacillati</taxon>
        <taxon>Bacillota</taxon>
        <taxon>Bacilli</taxon>
        <taxon>Lactobacillales</taxon>
        <taxon>Carnobacteriaceae</taxon>
        <taxon>Granulicatella</taxon>
    </lineage>
</organism>
<proteinExistence type="inferred from homology"/>
<evidence type="ECO:0000313" key="10">
    <source>
        <dbReference type="Proteomes" id="UP000005926"/>
    </source>
</evidence>
<evidence type="ECO:0000256" key="5">
    <source>
        <dbReference type="ARBA" id="ARBA00022989"/>
    </source>
</evidence>
<dbReference type="PANTHER" id="PTHR30193">
    <property type="entry name" value="ABC TRANSPORTER PERMEASE PROTEIN"/>
    <property type="match status" value="1"/>
</dbReference>
<protein>
    <submittedName>
        <fullName evidence="9">ABC transporter, permease protein</fullName>
    </submittedName>
</protein>
<comment type="caution">
    <text evidence="9">The sequence shown here is derived from an EMBL/GenBank/DDBJ whole genome shotgun (WGS) entry which is preliminary data.</text>
</comment>
<dbReference type="GeneID" id="78412916"/>
<keyword evidence="2 7" id="KW-0813">Transport</keyword>
<gene>
    <name evidence="9" type="ORF">HMPREF0444_0744</name>
</gene>
<reference evidence="9 10" key="1">
    <citation type="submission" date="2009-08" db="EMBL/GenBank/DDBJ databases">
        <authorList>
            <person name="Muzny D."/>
            <person name="Qin X."/>
            <person name="Deng J."/>
            <person name="Jiang H."/>
            <person name="Liu Y."/>
            <person name="Qu J."/>
            <person name="Song X.-Z."/>
            <person name="Zhang L."/>
            <person name="Thornton R."/>
            <person name="Coyle M."/>
            <person name="Francisco L."/>
            <person name="Jackson L."/>
            <person name="Javaid M."/>
            <person name="Korchina V."/>
            <person name="Kovar C."/>
            <person name="Mata R."/>
            <person name="Mathew T."/>
            <person name="Ngo R."/>
            <person name="Nguyen L."/>
            <person name="Nguyen N."/>
            <person name="Okwuonu G."/>
            <person name="Ongeri F."/>
            <person name="Pham C."/>
            <person name="Simmons D."/>
            <person name="Wilczek-Boney K."/>
            <person name="Hale W."/>
            <person name="Jakkamsetti A."/>
            <person name="Pham P."/>
            <person name="Ruth R."/>
            <person name="San Lucas F."/>
            <person name="Warren J."/>
            <person name="Zhang J."/>
            <person name="Zhao Z."/>
            <person name="Zhou C."/>
            <person name="Zhu D."/>
            <person name="Lee S."/>
            <person name="Bess C."/>
            <person name="Blankenburg K."/>
            <person name="Forbes L."/>
            <person name="Fu Q."/>
            <person name="Gubbala S."/>
            <person name="Hirani K."/>
            <person name="Jayaseelan J.C."/>
            <person name="Lara F."/>
            <person name="Munidasa M."/>
            <person name="Palculict T."/>
            <person name="Patil S."/>
            <person name="Pu L.-L."/>
            <person name="Saada N."/>
            <person name="Tang L."/>
            <person name="Weissenberger G."/>
            <person name="Zhu Y."/>
            <person name="Hemphill L."/>
            <person name="Shang Y."/>
            <person name="Youmans B."/>
            <person name="Ayvaz T."/>
            <person name="Ross M."/>
            <person name="Santibanez J."/>
            <person name="Aqrawi P."/>
            <person name="Gross S."/>
            <person name="Joshi V."/>
            <person name="Fowler G."/>
            <person name="Nazareth L."/>
            <person name="Reid J."/>
            <person name="Worley K."/>
            <person name="Petrosino J."/>
            <person name="Highlander S."/>
            <person name="Gibbs R."/>
        </authorList>
    </citation>
    <scope>NUCLEOTIDE SEQUENCE [LARGE SCALE GENOMIC DNA]</scope>
    <source>
        <strain evidence="9 10">ATCC 49175</strain>
    </source>
</reference>
<evidence type="ECO:0000313" key="9">
    <source>
        <dbReference type="EMBL" id="EEW37385.1"/>
    </source>
</evidence>
<accession>C8NFP9</accession>
<feature type="domain" description="ABC transmembrane type-1" evidence="8">
    <location>
        <begin position="77"/>
        <end position="297"/>
    </location>
</feature>
<comment type="subcellular location">
    <subcellularLocation>
        <location evidence="1 7">Cell membrane</location>
        <topology evidence="1 7">Multi-pass membrane protein</topology>
    </subcellularLocation>
</comment>
<dbReference type="HOGENOM" id="CLU_016047_0_0_9"/>
<dbReference type="GO" id="GO:0055085">
    <property type="term" value="P:transmembrane transport"/>
    <property type="evidence" value="ECO:0007669"/>
    <property type="project" value="InterPro"/>
</dbReference>
<feature type="transmembrane region" description="Helical" evidence="7">
    <location>
        <begin position="114"/>
        <end position="135"/>
    </location>
</feature>
<keyword evidence="4 7" id="KW-0812">Transmembrane</keyword>
<dbReference type="InterPro" id="IPR000515">
    <property type="entry name" value="MetI-like"/>
</dbReference>
<dbReference type="PANTHER" id="PTHR30193:SF37">
    <property type="entry name" value="INNER MEMBRANE ABC TRANSPORTER PERMEASE PROTEIN YCJO"/>
    <property type="match status" value="1"/>
</dbReference>
<dbReference type="EMBL" id="ACKZ01000016">
    <property type="protein sequence ID" value="EEW37385.1"/>
    <property type="molecule type" value="Genomic_DNA"/>
</dbReference>
<dbReference type="AlphaFoldDB" id="C8NFP9"/>
<keyword evidence="10" id="KW-1185">Reference proteome</keyword>
<evidence type="ECO:0000256" key="1">
    <source>
        <dbReference type="ARBA" id="ARBA00004651"/>
    </source>
</evidence>
<dbReference type="CDD" id="cd06261">
    <property type="entry name" value="TM_PBP2"/>
    <property type="match status" value="1"/>
</dbReference>
<evidence type="ECO:0000256" key="2">
    <source>
        <dbReference type="ARBA" id="ARBA00022448"/>
    </source>
</evidence>
<dbReference type="SUPFAM" id="SSF161098">
    <property type="entry name" value="MetI-like"/>
    <property type="match status" value="1"/>
</dbReference>
<keyword evidence="6 7" id="KW-0472">Membrane</keyword>
<dbReference type="InterPro" id="IPR051393">
    <property type="entry name" value="ABC_transporter_permease"/>
</dbReference>
<dbReference type="InterPro" id="IPR035906">
    <property type="entry name" value="MetI-like_sf"/>
</dbReference>
<feature type="transmembrane region" description="Helical" evidence="7">
    <location>
        <begin position="21"/>
        <end position="43"/>
    </location>
</feature>
<evidence type="ECO:0000256" key="4">
    <source>
        <dbReference type="ARBA" id="ARBA00022692"/>
    </source>
</evidence>
<feature type="transmembrane region" description="Helical" evidence="7">
    <location>
        <begin position="75"/>
        <end position="102"/>
    </location>
</feature>
<dbReference type="STRING" id="638301.HMPREF0444_0744"/>
<dbReference type="PROSITE" id="PS50928">
    <property type="entry name" value="ABC_TM1"/>
    <property type="match status" value="1"/>
</dbReference>
<feature type="transmembrane region" description="Helical" evidence="7">
    <location>
        <begin position="275"/>
        <end position="296"/>
    </location>
</feature>
<sequence>MSKNKKALSRDDRAKRNFYRLVLPAFIIFALVIIVPFFLGFYYSLTDWKSVTQTNLQFVGLKNFTESLADTRFQYSLMITVIFALFNVVVVNIVSFSLALLVSSKIKLKDIFRAGFFIPNLIGGLVLGYIWQFIYNSVFPALGQLIGSQFLIDNLFLGDVKLAVTALIITNTWQYAGYIMMIYFAALQNVPSSLVESASLDGANAWQRLRHIIIPMVMPAFTVSLFLTITNSFKIFDVNFSLTGGGPSLLWHDKAIQSTEFITMNIYNTASGDNLMALGQARAVILFFILVVISLIQTSITKRKEIDL</sequence>
<keyword evidence="5 7" id="KW-1133">Transmembrane helix</keyword>
<dbReference type="Pfam" id="PF00528">
    <property type="entry name" value="BPD_transp_1"/>
    <property type="match status" value="1"/>
</dbReference>
<evidence type="ECO:0000256" key="7">
    <source>
        <dbReference type="RuleBase" id="RU363032"/>
    </source>
</evidence>
<dbReference type="eggNOG" id="COG1175">
    <property type="taxonomic scope" value="Bacteria"/>
</dbReference>
<dbReference type="Proteomes" id="UP000005926">
    <property type="component" value="Unassembled WGS sequence"/>
</dbReference>
<feature type="transmembrane region" description="Helical" evidence="7">
    <location>
        <begin position="212"/>
        <end position="233"/>
    </location>
</feature>
<evidence type="ECO:0000256" key="6">
    <source>
        <dbReference type="ARBA" id="ARBA00023136"/>
    </source>
</evidence>